<evidence type="ECO:0000313" key="2">
    <source>
        <dbReference type="Proteomes" id="UP001281147"/>
    </source>
</evidence>
<reference evidence="1" key="1">
    <citation type="submission" date="2023-07" db="EMBL/GenBank/DDBJ databases">
        <title>Black Yeasts Isolated from many extreme environments.</title>
        <authorList>
            <person name="Coleine C."/>
            <person name="Stajich J.E."/>
            <person name="Selbmann L."/>
        </authorList>
    </citation>
    <scope>NUCLEOTIDE SEQUENCE</scope>
    <source>
        <strain evidence="1">CCFEE 5714</strain>
    </source>
</reference>
<evidence type="ECO:0000313" key="1">
    <source>
        <dbReference type="EMBL" id="KAK3684630.1"/>
    </source>
</evidence>
<accession>A0ACC3MCE6</accession>
<keyword evidence="2" id="KW-1185">Reference proteome</keyword>
<gene>
    <name evidence="1" type="ORF">LTR37_020094</name>
</gene>
<proteinExistence type="predicted"/>
<sequence length="477" mass="53222">MEQQPITRDWLQRHSELKTITAEDNPNYWNADPQCLTTNSNIHTLKFGTGSSLYESSILPAIATAESEVVLVTCFWARSRTLDALNDTLLQLSAKAIKTGNKIRIRICFSSLSLFQKLFHTTSLQGRTYAPSEWQRTLGLPSAEEMAGLDLEVKSIFIRPFSVMHPKFVLIDRKRMFLPSCNVSWEDWFEGCVELKGPVVGQFVRFWKDFWAGGRDQYAGFTEGCRAENDLVQHNSTSGAPVSPSSTTNDLDADVQSIFLPSPHHRNPRFALLPWRPCPPPPPTPLNTFILAALANAQHSIYIQTPNLTCPPVLSALLVALGRGVNIEILTSERLMILEQLGTAGTTTKRCVKKLTKRHRRLVAEYKARVREDADPVLLESGELGLREPGRMTVHYYRADPSGAGIAGSAEPVQSHLKLTILDGEVTVLGSGNMDRASWFTSQELGVAFFSREFAAYVKSELDPLMVGRRKCVYDAR</sequence>
<organism evidence="1 2">
    <name type="scientific">Vermiconidia calcicola</name>
    <dbReference type="NCBI Taxonomy" id="1690605"/>
    <lineage>
        <taxon>Eukaryota</taxon>
        <taxon>Fungi</taxon>
        <taxon>Dikarya</taxon>
        <taxon>Ascomycota</taxon>
        <taxon>Pezizomycotina</taxon>
        <taxon>Dothideomycetes</taxon>
        <taxon>Dothideomycetidae</taxon>
        <taxon>Mycosphaerellales</taxon>
        <taxon>Extremaceae</taxon>
        <taxon>Vermiconidia</taxon>
    </lineage>
</organism>
<dbReference type="Proteomes" id="UP001281147">
    <property type="component" value="Unassembled WGS sequence"/>
</dbReference>
<comment type="caution">
    <text evidence="1">The sequence shown here is derived from an EMBL/GenBank/DDBJ whole genome shotgun (WGS) entry which is preliminary data.</text>
</comment>
<protein>
    <submittedName>
        <fullName evidence="1">Uncharacterized protein</fullName>
    </submittedName>
</protein>
<name>A0ACC3MCE6_9PEZI</name>
<dbReference type="EMBL" id="JAUTXU010000334">
    <property type="protein sequence ID" value="KAK3684630.1"/>
    <property type="molecule type" value="Genomic_DNA"/>
</dbReference>